<evidence type="ECO:0000313" key="5">
    <source>
        <dbReference type="EMBL" id="GGB33839.1"/>
    </source>
</evidence>
<keyword evidence="6" id="KW-1185">Reference proteome</keyword>
<dbReference type="CDD" id="cd01562">
    <property type="entry name" value="Thr-dehyd"/>
    <property type="match status" value="1"/>
</dbReference>
<dbReference type="PANTHER" id="PTHR48078">
    <property type="entry name" value="THREONINE DEHYDRATASE, MITOCHONDRIAL-RELATED"/>
    <property type="match status" value="1"/>
</dbReference>
<comment type="caution">
    <text evidence="5">The sequence shown here is derived from an EMBL/GenBank/DDBJ whole genome shotgun (WGS) entry which is preliminary data.</text>
</comment>
<dbReference type="AlphaFoldDB" id="A0A916WUJ4"/>
<proteinExistence type="predicted"/>
<evidence type="ECO:0000256" key="2">
    <source>
        <dbReference type="ARBA" id="ARBA00022898"/>
    </source>
</evidence>
<dbReference type="Pfam" id="PF00291">
    <property type="entry name" value="PALP"/>
    <property type="match status" value="1"/>
</dbReference>
<reference evidence="5" key="1">
    <citation type="journal article" date="2014" name="Int. J. Syst. Evol. Microbiol.">
        <title>Complete genome sequence of Corynebacterium casei LMG S-19264T (=DSM 44701T), isolated from a smear-ripened cheese.</title>
        <authorList>
            <consortium name="US DOE Joint Genome Institute (JGI-PGF)"/>
            <person name="Walter F."/>
            <person name="Albersmeier A."/>
            <person name="Kalinowski J."/>
            <person name="Ruckert C."/>
        </authorList>
    </citation>
    <scope>NUCLEOTIDE SEQUENCE</scope>
    <source>
        <strain evidence="5">CGMCC 1.15085</strain>
    </source>
</reference>
<accession>A0A916WUJ4</accession>
<reference evidence="5" key="2">
    <citation type="submission" date="2020-09" db="EMBL/GenBank/DDBJ databases">
        <authorList>
            <person name="Sun Q."/>
            <person name="Zhou Y."/>
        </authorList>
    </citation>
    <scope>NUCLEOTIDE SEQUENCE</scope>
    <source>
        <strain evidence="5">CGMCC 1.15085</strain>
    </source>
</reference>
<dbReference type="GO" id="GO:0009097">
    <property type="term" value="P:isoleucine biosynthetic process"/>
    <property type="evidence" value="ECO:0007669"/>
    <property type="project" value="TreeGrafter"/>
</dbReference>
<dbReference type="Proteomes" id="UP000636793">
    <property type="component" value="Unassembled WGS sequence"/>
</dbReference>
<feature type="domain" description="Tryptophan synthase beta chain-like PALP" evidence="4">
    <location>
        <begin position="20"/>
        <end position="310"/>
    </location>
</feature>
<protein>
    <submittedName>
        <fullName evidence="5">Hydroxyectoine utilization dehydratase EutB</fullName>
    </submittedName>
</protein>
<dbReference type="GO" id="GO:0006567">
    <property type="term" value="P:L-threonine catabolic process"/>
    <property type="evidence" value="ECO:0007669"/>
    <property type="project" value="TreeGrafter"/>
</dbReference>
<gene>
    <name evidence="5" type="primary">eutB</name>
    <name evidence="5" type="ORF">GCM10011492_25580</name>
</gene>
<dbReference type="PANTHER" id="PTHR48078:SF6">
    <property type="entry name" value="L-THREONINE DEHYDRATASE CATABOLIC TDCB"/>
    <property type="match status" value="1"/>
</dbReference>
<comment type="cofactor">
    <cofactor evidence="1">
        <name>pyridoxal 5'-phosphate</name>
        <dbReference type="ChEBI" id="CHEBI:597326"/>
    </cofactor>
</comment>
<evidence type="ECO:0000259" key="4">
    <source>
        <dbReference type="Pfam" id="PF00291"/>
    </source>
</evidence>
<name>A0A916WUJ4_9MICO</name>
<evidence type="ECO:0000256" key="1">
    <source>
        <dbReference type="ARBA" id="ARBA00001933"/>
    </source>
</evidence>
<evidence type="ECO:0000313" key="6">
    <source>
        <dbReference type="Proteomes" id="UP000636793"/>
    </source>
</evidence>
<dbReference type="Gene3D" id="3.40.50.1100">
    <property type="match status" value="2"/>
</dbReference>
<organism evidence="5 6">
    <name type="scientific">Flexivirga endophytica</name>
    <dbReference type="NCBI Taxonomy" id="1849103"/>
    <lineage>
        <taxon>Bacteria</taxon>
        <taxon>Bacillati</taxon>
        <taxon>Actinomycetota</taxon>
        <taxon>Actinomycetes</taxon>
        <taxon>Micrococcales</taxon>
        <taxon>Dermacoccaceae</taxon>
        <taxon>Flexivirga</taxon>
    </lineage>
</organism>
<dbReference type="InterPro" id="IPR001926">
    <property type="entry name" value="TrpB-like_PALP"/>
</dbReference>
<dbReference type="GO" id="GO:0003941">
    <property type="term" value="F:L-serine ammonia-lyase activity"/>
    <property type="evidence" value="ECO:0007669"/>
    <property type="project" value="TreeGrafter"/>
</dbReference>
<keyword evidence="3" id="KW-0456">Lyase</keyword>
<dbReference type="InterPro" id="IPR036052">
    <property type="entry name" value="TrpB-like_PALP_sf"/>
</dbReference>
<dbReference type="GO" id="GO:0006565">
    <property type="term" value="P:L-serine catabolic process"/>
    <property type="evidence" value="ECO:0007669"/>
    <property type="project" value="TreeGrafter"/>
</dbReference>
<dbReference type="SUPFAM" id="SSF53686">
    <property type="entry name" value="Tryptophan synthase beta subunit-like PLP-dependent enzymes"/>
    <property type="match status" value="1"/>
</dbReference>
<sequence length="323" mass="33743">MDEPVLPGLQSIRAAQQRVAPHVRHTSTSRTAWLSEVTGGDVHLKLEIEQPTGSFKVRGACNAILAARESGYLPGVTTASTGNHARAVAYLGRRFDVPVTAYVAASLPAYRVRALEELGATVDVSSKDQGEAIDAARQLAAERGYAFVPPFDHPDVISGQGTIGVELCDDLDALDAVVVPVSGGGLISGIGLAVKAIRPETLVIGVCADRADAMLRSLRAGHPVPVPEVETIATSLLGDLGSDNDYTFRIASQVVDEIGTVSEEQMQEALDLLSTEDGLAVEGAAAASVALLRATADRWHGKRVAALITGNAVDPGTRSDVPK</sequence>
<dbReference type="InterPro" id="IPR050147">
    <property type="entry name" value="Ser/Thr_Dehydratase"/>
</dbReference>
<dbReference type="GO" id="GO:0004794">
    <property type="term" value="F:threonine deaminase activity"/>
    <property type="evidence" value="ECO:0007669"/>
    <property type="project" value="TreeGrafter"/>
</dbReference>
<keyword evidence="2" id="KW-0663">Pyridoxal phosphate</keyword>
<evidence type="ECO:0000256" key="3">
    <source>
        <dbReference type="ARBA" id="ARBA00023239"/>
    </source>
</evidence>
<dbReference type="RefSeq" id="WP_229749764.1">
    <property type="nucleotide sequence ID" value="NZ_BMHI01000004.1"/>
</dbReference>
<dbReference type="EMBL" id="BMHI01000004">
    <property type="protein sequence ID" value="GGB33839.1"/>
    <property type="molecule type" value="Genomic_DNA"/>
</dbReference>